<proteinExistence type="predicted"/>
<dbReference type="EMBL" id="MN738897">
    <property type="protein sequence ID" value="QHT30371.1"/>
    <property type="molecule type" value="Genomic_DNA"/>
</dbReference>
<organism evidence="1">
    <name type="scientific">viral metagenome</name>
    <dbReference type="NCBI Taxonomy" id="1070528"/>
    <lineage>
        <taxon>unclassified sequences</taxon>
        <taxon>metagenomes</taxon>
        <taxon>organismal metagenomes</taxon>
    </lineage>
</organism>
<reference evidence="1" key="1">
    <citation type="journal article" date="2020" name="Nature">
        <title>Giant virus diversity and host interactions through global metagenomics.</title>
        <authorList>
            <person name="Schulz F."/>
            <person name="Roux S."/>
            <person name="Paez-Espino D."/>
            <person name="Jungbluth S."/>
            <person name="Walsh D.A."/>
            <person name="Denef V.J."/>
            <person name="McMahon K.D."/>
            <person name="Konstantinidis K.T."/>
            <person name="Eloe-Fadrosh E.A."/>
            <person name="Kyrpides N.C."/>
            <person name="Woyke T."/>
        </authorList>
    </citation>
    <scope>NUCLEOTIDE SEQUENCE</scope>
    <source>
        <strain evidence="1">GVMAG-M-3300009149-34</strain>
    </source>
</reference>
<protein>
    <submittedName>
        <fullName evidence="1">Uncharacterized protein</fullName>
    </submittedName>
</protein>
<name>A0A6C0ENY0_9ZZZZ</name>
<dbReference type="AlphaFoldDB" id="A0A6C0ENY0"/>
<evidence type="ECO:0000313" key="1">
    <source>
        <dbReference type="EMBL" id="QHT30371.1"/>
    </source>
</evidence>
<sequence length="141" mass="16862">MKLCKDCQKPLSKYAKYEPIERCRNCANKYSYSKRLPTIKCKHCGKDEKVTSFNQLYCKACMQDIEVLRKRKKEMNRTILENKPHEVRARIKAYNNIKIIKGTLCESCNEKEATQRHHPDYLKPLEVELLCFKCHRLKHKR</sequence>
<accession>A0A6C0ENY0</accession>